<feature type="region of interest" description="N-terminal hotdog fold" evidence="5">
    <location>
        <begin position="1"/>
        <end position="73"/>
    </location>
</feature>
<evidence type="ECO:0000259" key="6">
    <source>
        <dbReference type="PROSITE" id="PS50075"/>
    </source>
</evidence>
<dbReference type="Pfam" id="PF08659">
    <property type="entry name" value="KR"/>
    <property type="match status" value="1"/>
</dbReference>
<dbReference type="InterPro" id="IPR020843">
    <property type="entry name" value="ER"/>
</dbReference>
<dbReference type="SMART" id="SM00823">
    <property type="entry name" value="PKS_PP"/>
    <property type="match status" value="1"/>
</dbReference>
<dbReference type="InterPro" id="IPR057326">
    <property type="entry name" value="KR_dom"/>
</dbReference>
<feature type="domain" description="Carrier" evidence="6">
    <location>
        <begin position="1051"/>
        <end position="1125"/>
    </location>
</feature>
<name>A0ABT7DRQ8_9NEIS</name>
<dbReference type="InterPro" id="IPR049551">
    <property type="entry name" value="PKS_DH_C"/>
</dbReference>
<evidence type="ECO:0000313" key="8">
    <source>
        <dbReference type="EMBL" id="MDK2122751.1"/>
    </source>
</evidence>
<dbReference type="InterPro" id="IPR009081">
    <property type="entry name" value="PP-bd_ACP"/>
</dbReference>
<keyword evidence="9" id="KW-1185">Reference proteome</keyword>
<dbReference type="InterPro" id="IPR011032">
    <property type="entry name" value="GroES-like_sf"/>
</dbReference>
<dbReference type="InterPro" id="IPR042104">
    <property type="entry name" value="PKS_dehydratase_sf"/>
</dbReference>
<evidence type="ECO:0000259" key="7">
    <source>
        <dbReference type="PROSITE" id="PS52019"/>
    </source>
</evidence>
<protein>
    <submittedName>
        <fullName evidence="8">SDR family NAD(P)-dependent oxidoreductase</fullName>
    </submittedName>
</protein>
<dbReference type="InterPro" id="IPR006162">
    <property type="entry name" value="Ppantetheine_attach_site"/>
</dbReference>
<dbReference type="PANTHER" id="PTHR43775:SF37">
    <property type="entry name" value="SI:DKEY-61P9.11"/>
    <property type="match status" value="1"/>
</dbReference>
<dbReference type="CDD" id="cd05195">
    <property type="entry name" value="enoyl_red"/>
    <property type="match status" value="1"/>
</dbReference>
<dbReference type="SMART" id="SM01294">
    <property type="entry name" value="PKS_PP_betabranch"/>
    <property type="match status" value="1"/>
</dbReference>
<evidence type="ECO:0000256" key="1">
    <source>
        <dbReference type="ARBA" id="ARBA00022450"/>
    </source>
</evidence>
<feature type="domain" description="PKS/mFAS DH" evidence="7">
    <location>
        <begin position="1"/>
        <end position="243"/>
    </location>
</feature>
<evidence type="ECO:0000313" key="9">
    <source>
        <dbReference type="Proteomes" id="UP001172778"/>
    </source>
</evidence>
<keyword evidence="4" id="KW-0456">Lyase</keyword>
<dbReference type="InterPro" id="IPR001031">
    <property type="entry name" value="Thioesterase"/>
</dbReference>
<keyword evidence="3" id="KW-0808">Transferase</keyword>
<dbReference type="InterPro" id="IPR013968">
    <property type="entry name" value="PKS_KR"/>
</dbReference>
<comment type="caution">
    <text evidence="8">The sequence shown here is derived from an EMBL/GenBank/DDBJ whole genome shotgun (WGS) entry which is preliminary data.</text>
</comment>
<evidence type="ECO:0000256" key="4">
    <source>
        <dbReference type="ARBA" id="ARBA00023239"/>
    </source>
</evidence>
<dbReference type="InterPro" id="IPR036736">
    <property type="entry name" value="ACP-like_sf"/>
</dbReference>
<dbReference type="Gene3D" id="3.40.50.1820">
    <property type="entry name" value="alpha/beta hydrolase"/>
    <property type="match status" value="1"/>
</dbReference>
<dbReference type="Gene3D" id="3.90.180.10">
    <property type="entry name" value="Medium-chain alcohol dehydrogenases, catalytic domain"/>
    <property type="match status" value="1"/>
</dbReference>
<reference evidence="8" key="1">
    <citation type="submission" date="2023-03" db="EMBL/GenBank/DDBJ databases">
        <title>Chitinimonas shenzhenensis gen. nov., sp. nov., a novel member of family Burkholderiaceae isolated from activated sludge collected in Shen Zhen, China.</title>
        <authorList>
            <person name="Wang X."/>
        </authorList>
    </citation>
    <scope>NUCLEOTIDE SEQUENCE</scope>
    <source>
        <strain evidence="8">DQS-5</strain>
    </source>
</reference>
<dbReference type="Gene3D" id="1.10.1200.10">
    <property type="entry name" value="ACP-like"/>
    <property type="match status" value="1"/>
</dbReference>
<dbReference type="PROSITE" id="PS50075">
    <property type="entry name" value="CARRIER"/>
    <property type="match status" value="1"/>
</dbReference>
<dbReference type="SMART" id="SM00829">
    <property type="entry name" value="PKS_ER"/>
    <property type="match status" value="1"/>
</dbReference>
<dbReference type="Gene3D" id="3.40.50.720">
    <property type="entry name" value="NAD(P)-binding Rossmann-like Domain"/>
    <property type="match status" value="3"/>
</dbReference>
<dbReference type="InterPro" id="IPR050091">
    <property type="entry name" value="PKS_NRPS_Biosynth_Enz"/>
</dbReference>
<dbReference type="InterPro" id="IPR029058">
    <property type="entry name" value="AB_hydrolase_fold"/>
</dbReference>
<dbReference type="InterPro" id="IPR049900">
    <property type="entry name" value="PKS_mFAS_DH"/>
</dbReference>
<dbReference type="Proteomes" id="UP001172778">
    <property type="component" value="Unassembled WGS sequence"/>
</dbReference>
<gene>
    <name evidence="8" type="ORF">PZA18_01670</name>
</gene>
<comment type="caution">
    <text evidence="5">Lacks conserved residue(s) required for the propagation of feature annotation.</text>
</comment>
<keyword evidence="2" id="KW-0597">Phosphoprotein</keyword>
<dbReference type="Pfam" id="PF14765">
    <property type="entry name" value="PS-DH"/>
    <property type="match status" value="1"/>
</dbReference>
<feature type="region of interest" description="C-terminal hotdog fold" evidence="5">
    <location>
        <begin position="97"/>
        <end position="243"/>
    </location>
</feature>
<dbReference type="Pfam" id="PF00550">
    <property type="entry name" value="PP-binding"/>
    <property type="match status" value="1"/>
</dbReference>
<dbReference type="Pfam" id="PF00975">
    <property type="entry name" value="Thioesterase"/>
    <property type="match status" value="1"/>
</dbReference>
<keyword evidence="1" id="KW-0596">Phosphopantetheine</keyword>
<dbReference type="PROSITE" id="PS52019">
    <property type="entry name" value="PKS_MFAS_DH"/>
    <property type="match status" value="1"/>
</dbReference>
<dbReference type="SUPFAM" id="SSF50129">
    <property type="entry name" value="GroES-like"/>
    <property type="match status" value="1"/>
</dbReference>
<dbReference type="PANTHER" id="PTHR43775">
    <property type="entry name" value="FATTY ACID SYNTHASE"/>
    <property type="match status" value="1"/>
</dbReference>
<organism evidence="8 9">
    <name type="scientific">Parachitinimonas caeni</name>
    <dbReference type="NCBI Taxonomy" id="3031301"/>
    <lineage>
        <taxon>Bacteria</taxon>
        <taxon>Pseudomonadati</taxon>
        <taxon>Pseudomonadota</taxon>
        <taxon>Betaproteobacteria</taxon>
        <taxon>Neisseriales</taxon>
        <taxon>Chitinibacteraceae</taxon>
        <taxon>Parachitinimonas</taxon>
    </lineage>
</organism>
<dbReference type="SUPFAM" id="SSF51735">
    <property type="entry name" value="NAD(P)-binding Rossmann-fold domains"/>
    <property type="match status" value="3"/>
</dbReference>
<dbReference type="InterPro" id="IPR020806">
    <property type="entry name" value="PKS_PP-bd"/>
</dbReference>
<dbReference type="RefSeq" id="WP_284099028.1">
    <property type="nucleotide sequence ID" value="NZ_JARRAF010000001.1"/>
</dbReference>
<dbReference type="InterPro" id="IPR036291">
    <property type="entry name" value="NAD(P)-bd_dom_sf"/>
</dbReference>
<sequence length="1381" mass="148057">MNHPDFRPGTWSGSERYEWDAELKLSGIRLGRRSRDNGESDYVLGIDDSQGSRLLSLGTASAEGFSPELRLLAFEQLASLDPDPTRHAFWATRARCRRAIAPAAFYDQVAALSIVFGPNFRAVREIWRGDGEAIGRVELGRAMHGETPAYIHHPVFLDACLQLFGATLFDEASRKTFLPVGMESFRFEPGPVSAAWSHVRLRQAIAIADTTALADLTFYDLQGRPIGEICGFSLRLSDRSQLMEQGARLGGPASYHLSWEAQDLRPSQSPHALAAILGGGKLAEALRQQLEVGQTLPSGAEAAAIVVDSSQPLAAASLLDSARQLRQAVAQLGLDQPEARLRQLWFITRSAQQVSGHDSIRPQQALIWGFAQSLAREYPQLRVHCLDEADEHAGQAAATEIRGGSVETLVAWRGRQRYVARLAPLVTPAVSALPAGSPFTLRTSAYGSLDNLYLAACERSEPAAGEIEIRVHATGLNFKDVLHALGMLAEGGQQSGVGSAASMLFGGDCAGVVSRVGAGVTSVAVGDSVVATMAFGCFGSHVVVGEHFVAPLPSGLGFHEGAAIPTAYLTAFHALMRCGGLRAGDHVLIHAAAGGVGLAATQLALRFGAVVYATASQSKHAFLRSLGVQQVYDSRSLDFAEAIGQQRPQGLQLVLNSLNGEFIERSLALLAQGGRFVEIGKIGAWTAPQMAAARPDVGYSLFDLMDVAAEQPQLLADEFRAVLKLMSDDGLRPTRVQTFPIERVSDAFRCMAEARHIGKIVVTQPTHEQTRTVRPDRCHVIVGGLGALGRQLLGWLVAQGARQIALISRRQPDAALCQQLQTGLAQGASLRFVSADMADRQQAITALEQIASEGLPLGDIYHLAGVLADGLVRNQTDASFATVLQSKAEVALNLHLASQRLAHDRLILFSSIASVFGSAGQSNYAATNAVVDALAHYRRQLGLHGLSINWGPWASSGMAAELDAADQARLADAGVQALQADEAFDLMRQLLVSEQTQAVVADIDWSRAAAAFPPGQMPPWLAPLLGGHGSHEDIGNVLEDLRTLQGEAQWQAMTAAVCRCLAQVLRLAGSDIQPEQTLGELGLDSLMGVELRHKLEKLIGASVPIATLVRSPSVGELATELLQRAGLGSGSSQCSGDGAALLRLGGPSAAPARLICFHHLGGSAEFFRRWAEPLYEQYEVYAVQLPGRGQRSEEGYATDFDSLLHSLLPTLAALGDKPRVLYGHSMGSHLAFESARRLAMQGAAPQHLVLSGLWAPHDHSAEKHSDFLRDSGWNELEIPAALQQDASYMQSLQKLIEADARLLQSYGGVTADSSLPIPLTLFSGLDDAIAPPDKVARWAELCRERFEHHRLPGRHMFIIAQQTALLAALRQALQGCVSCET</sequence>
<dbReference type="SMART" id="SM00822">
    <property type="entry name" value="PKS_KR"/>
    <property type="match status" value="1"/>
</dbReference>
<dbReference type="Pfam" id="PF08240">
    <property type="entry name" value="ADH_N"/>
    <property type="match status" value="1"/>
</dbReference>
<dbReference type="EMBL" id="JARRAF010000001">
    <property type="protein sequence ID" value="MDK2122751.1"/>
    <property type="molecule type" value="Genomic_DNA"/>
</dbReference>
<evidence type="ECO:0000256" key="3">
    <source>
        <dbReference type="ARBA" id="ARBA00022679"/>
    </source>
</evidence>
<dbReference type="Gene3D" id="3.10.129.110">
    <property type="entry name" value="Polyketide synthase dehydratase"/>
    <property type="match status" value="1"/>
</dbReference>
<dbReference type="SUPFAM" id="SSF53474">
    <property type="entry name" value="alpha/beta-Hydrolases"/>
    <property type="match status" value="1"/>
</dbReference>
<dbReference type="Pfam" id="PF13602">
    <property type="entry name" value="ADH_zinc_N_2"/>
    <property type="match status" value="1"/>
</dbReference>
<proteinExistence type="predicted"/>
<dbReference type="PROSITE" id="PS00012">
    <property type="entry name" value="PHOSPHOPANTETHEINE"/>
    <property type="match status" value="1"/>
</dbReference>
<dbReference type="InterPro" id="IPR013154">
    <property type="entry name" value="ADH-like_N"/>
</dbReference>
<evidence type="ECO:0000256" key="5">
    <source>
        <dbReference type="PROSITE-ProRule" id="PRU01363"/>
    </source>
</evidence>
<accession>A0ABT7DRQ8</accession>
<evidence type="ECO:0000256" key="2">
    <source>
        <dbReference type="ARBA" id="ARBA00022553"/>
    </source>
</evidence>